<evidence type="ECO:0000313" key="3">
    <source>
        <dbReference type="Proteomes" id="UP000257109"/>
    </source>
</evidence>
<feature type="compositionally biased region" description="Basic and acidic residues" evidence="1">
    <location>
        <begin position="25"/>
        <end position="34"/>
    </location>
</feature>
<feature type="region of interest" description="Disordered" evidence="1">
    <location>
        <begin position="1"/>
        <end position="34"/>
    </location>
</feature>
<accession>A0A371H123</accession>
<proteinExistence type="predicted"/>
<evidence type="ECO:0000313" key="2">
    <source>
        <dbReference type="EMBL" id="RDX96489.1"/>
    </source>
</evidence>
<dbReference type="Proteomes" id="UP000257109">
    <property type="component" value="Unassembled WGS sequence"/>
</dbReference>
<dbReference type="EMBL" id="QJKJ01003877">
    <property type="protein sequence ID" value="RDX96489.1"/>
    <property type="molecule type" value="Genomic_DNA"/>
</dbReference>
<dbReference type="AlphaFoldDB" id="A0A371H123"/>
<gene>
    <name evidence="2" type="ORF">CR513_20844</name>
</gene>
<organism evidence="2 3">
    <name type="scientific">Mucuna pruriens</name>
    <name type="common">Velvet bean</name>
    <name type="synonym">Dolichos pruriens</name>
    <dbReference type="NCBI Taxonomy" id="157652"/>
    <lineage>
        <taxon>Eukaryota</taxon>
        <taxon>Viridiplantae</taxon>
        <taxon>Streptophyta</taxon>
        <taxon>Embryophyta</taxon>
        <taxon>Tracheophyta</taxon>
        <taxon>Spermatophyta</taxon>
        <taxon>Magnoliopsida</taxon>
        <taxon>eudicotyledons</taxon>
        <taxon>Gunneridae</taxon>
        <taxon>Pentapetalae</taxon>
        <taxon>rosids</taxon>
        <taxon>fabids</taxon>
        <taxon>Fabales</taxon>
        <taxon>Fabaceae</taxon>
        <taxon>Papilionoideae</taxon>
        <taxon>50 kb inversion clade</taxon>
        <taxon>NPAAA clade</taxon>
        <taxon>indigoferoid/millettioid clade</taxon>
        <taxon>Phaseoleae</taxon>
        <taxon>Mucuna</taxon>
    </lineage>
</organism>
<feature type="compositionally biased region" description="Polar residues" evidence="1">
    <location>
        <begin position="1"/>
        <end position="21"/>
    </location>
</feature>
<reference evidence="2" key="1">
    <citation type="submission" date="2018-05" db="EMBL/GenBank/DDBJ databases">
        <title>Draft genome of Mucuna pruriens seed.</title>
        <authorList>
            <person name="Nnadi N.E."/>
            <person name="Vos R."/>
            <person name="Hasami M.H."/>
            <person name="Devisetty U.K."/>
            <person name="Aguiy J.C."/>
        </authorList>
    </citation>
    <scope>NUCLEOTIDE SEQUENCE [LARGE SCALE GENOMIC DNA]</scope>
    <source>
        <strain evidence="2">JCA_2017</strain>
    </source>
</reference>
<comment type="caution">
    <text evidence="2">The sequence shown here is derived from an EMBL/GenBank/DDBJ whole genome shotgun (WGS) entry which is preliminary data.</text>
</comment>
<sequence length="107" mass="12734">MAGSTSAQFEPSRAPVTSQRVSVRGKSDRPGYEGKPSLEKCFNYDDYVKVRMVTYEFREYALVWLNQYIREVRDGRRRHIDTWLDLKREMRTRFVPASYAQDVYNKL</sequence>
<protein>
    <recommendedName>
        <fullName evidence="4">Retrotransposon gag domain-containing protein</fullName>
    </recommendedName>
</protein>
<evidence type="ECO:0000256" key="1">
    <source>
        <dbReference type="SAM" id="MobiDB-lite"/>
    </source>
</evidence>
<keyword evidence="3" id="KW-1185">Reference proteome</keyword>
<feature type="non-terminal residue" evidence="2">
    <location>
        <position position="1"/>
    </location>
</feature>
<dbReference type="OrthoDB" id="1731207at2759"/>
<name>A0A371H123_MUCPR</name>
<evidence type="ECO:0008006" key="4">
    <source>
        <dbReference type="Google" id="ProtNLM"/>
    </source>
</evidence>